<dbReference type="GO" id="GO:0004519">
    <property type="term" value="F:endonuclease activity"/>
    <property type="evidence" value="ECO:0007669"/>
    <property type="project" value="UniProtKB-KW"/>
</dbReference>
<keyword evidence="19" id="KW-1185">Reference proteome</keyword>
<keyword evidence="9" id="KW-0229">DNA integration</keyword>
<keyword evidence="8" id="KW-0694">RNA-binding</keyword>
<evidence type="ECO:0000313" key="19">
    <source>
        <dbReference type="Proteomes" id="UP000765509"/>
    </source>
</evidence>
<keyword evidence="11" id="KW-0808">Transferase</keyword>
<evidence type="ECO:0000259" key="17">
    <source>
        <dbReference type="PROSITE" id="PS50994"/>
    </source>
</evidence>
<organism evidence="18 19">
    <name type="scientific">Austropuccinia psidii MF-1</name>
    <dbReference type="NCBI Taxonomy" id="1389203"/>
    <lineage>
        <taxon>Eukaryota</taxon>
        <taxon>Fungi</taxon>
        <taxon>Dikarya</taxon>
        <taxon>Basidiomycota</taxon>
        <taxon>Pucciniomycotina</taxon>
        <taxon>Pucciniomycetes</taxon>
        <taxon>Pucciniales</taxon>
        <taxon>Sphaerophragmiaceae</taxon>
        <taxon>Austropuccinia</taxon>
    </lineage>
</organism>
<evidence type="ECO:0000256" key="4">
    <source>
        <dbReference type="ARBA" id="ARBA00022723"/>
    </source>
</evidence>
<sequence>MSNPIQPTGDHSSSDDEGYQTKIIILTRDNWVQWSCQLENFLAGKGHESLLSPPSDNDKVSLKFKKRNSSALALLWTCVAPELQGILLAHRGSFYDSWVALGKTCGKISIVIMCETLFKLMSIQYEPGSSLEKHIDTFQRTFASYESLTQGSEDTMVISATIAAAFSIRSLNQDRDLLGLIQTLYDIKPFDLNSVLNRVAVEHCRRGTPQDQALLLDKQSSTDQSKPPKRNGNRGKGKAPTRGRNKNRSNPNLKRDEDSSKRLENLEKIVAKLELTAKNTNVNVVAEHSKELSGDTQQSDSDAYVISDQVLSIGSGESDKIYLDSGAGRSVVNNLEYLTKVFKVNRKLNTYAEPVDISHQGTLIFRGIHISPVYYAPKGKVNLLSVSQLLDHGLKPVFKGGSFLIFKDKSIVATFSRLGNLFASRIDPQTIFNINTPPLQKDWHTILGHPSDTYIKKLISDKKLIGGFTSSSECQVCLHAKIKRLPHLRHLPVTHSPFAKLHMDTLEISPPSHRGFRYVLVIVDDFSRFNRIFLMTEKSKAEGYVMSFINEVNNKLGITPGYIHTDRGGEFDSKTFRHSLLTKGISLERGPPHSPQTNGVAERFNQSLLVKIRCLLAQSNVPISYWDEAALHASLILNLLPHQYLQLRSPNDVLLKHRATIQPAFEPVQIIPFGIKVVIRNENPASKVNPMGHSMKALTFELFSDALRVLDPSTGRVRITRDYTQLKSETSIILRKNPSSLPFMINPPQPRMVTLPAGSGYTSSTDVTSASQQVQSEPLPQNEDQCSSPVPQTQEAVPRPRYDYVPYYDTAPLNISSDLNVQNILTGEKCQRHPPDRLMLADVITYKQALTNPGERKAWQLAMKQEYDSLMNHNTGELVPYPSNGSKVIGGMWRLTRKRNKFGKVYHHKARWVVLGNHQEYLLHYYDTWASVGRNETFKVMLILAVTQGYVPYQFDIETAFLHGEMDSVVYVKQVKGFELPGKESWVWRLNKSLYGTKQAPRMWQLKLVQVLKDLGMNSTRADDSLYSNAQRTIFLHVHVDDGF</sequence>
<evidence type="ECO:0000256" key="16">
    <source>
        <dbReference type="SAM" id="MobiDB-lite"/>
    </source>
</evidence>
<dbReference type="GO" id="GO:0016787">
    <property type="term" value="F:hydrolase activity"/>
    <property type="evidence" value="ECO:0007669"/>
    <property type="project" value="UniProtKB-KW"/>
</dbReference>
<dbReference type="InterPro" id="IPR036397">
    <property type="entry name" value="RNaseH_sf"/>
</dbReference>
<proteinExistence type="predicted"/>
<dbReference type="InterPro" id="IPR012337">
    <property type="entry name" value="RNaseH-like_sf"/>
</dbReference>
<dbReference type="Proteomes" id="UP000765509">
    <property type="component" value="Unassembled WGS sequence"/>
</dbReference>
<dbReference type="GO" id="GO:0046872">
    <property type="term" value="F:metal ion binding"/>
    <property type="evidence" value="ECO:0007669"/>
    <property type="project" value="UniProtKB-KW"/>
</dbReference>
<evidence type="ECO:0000256" key="15">
    <source>
        <dbReference type="ARBA" id="ARBA00049244"/>
    </source>
</evidence>
<keyword evidence="11" id="KW-0239">DNA-directed DNA polymerase</keyword>
<comment type="catalytic activity">
    <reaction evidence="15">
        <text>DNA(n) + a 2'-deoxyribonucleoside 5'-triphosphate = DNA(n+1) + diphosphate</text>
        <dbReference type="Rhea" id="RHEA:22508"/>
        <dbReference type="Rhea" id="RHEA-COMP:17339"/>
        <dbReference type="Rhea" id="RHEA-COMP:17340"/>
        <dbReference type="ChEBI" id="CHEBI:33019"/>
        <dbReference type="ChEBI" id="CHEBI:61560"/>
        <dbReference type="ChEBI" id="CHEBI:173112"/>
        <dbReference type="EC" id="2.7.7.7"/>
    </reaction>
</comment>
<evidence type="ECO:0000256" key="13">
    <source>
        <dbReference type="ARBA" id="ARBA00023268"/>
    </source>
</evidence>
<comment type="caution">
    <text evidence="18">The sequence shown here is derived from an EMBL/GenBank/DDBJ whole genome shotgun (WGS) entry which is preliminary data.</text>
</comment>
<gene>
    <name evidence="18" type="ORF">O181_013069</name>
</gene>
<dbReference type="InterPro" id="IPR013103">
    <property type="entry name" value="RVT_2"/>
</dbReference>
<keyword evidence="3" id="KW-0540">Nuclease</keyword>
<dbReference type="AlphaFoldDB" id="A0A9Q3BVR2"/>
<evidence type="ECO:0000256" key="6">
    <source>
        <dbReference type="ARBA" id="ARBA00022801"/>
    </source>
</evidence>
<feature type="region of interest" description="Disordered" evidence="16">
    <location>
        <begin position="773"/>
        <end position="796"/>
    </location>
</feature>
<keyword evidence="1" id="KW-0815">Transposition</keyword>
<dbReference type="PANTHER" id="PTHR42648:SF11">
    <property type="entry name" value="TRANSPOSON TY4-P GAG-POL POLYPROTEIN"/>
    <property type="match status" value="1"/>
</dbReference>
<feature type="region of interest" description="Disordered" evidence="16">
    <location>
        <begin position="210"/>
        <end position="261"/>
    </location>
</feature>
<keyword evidence="6" id="KW-0378">Hydrolase</keyword>
<keyword evidence="7" id="KW-0460">Magnesium</keyword>
<dbReference type="Pfam" id="PF07727">
    <property type="entry name" value="RVT_2"/>
    <property type="match status" value="1"/>
</dbReference>
<keyword evidence="5" id="KW-0255">Endonuclease</keyword>
<evidence type="ECO:0000256" key="3">
    <source>
        <dbReference type="ARBA" id="ARBA00022722"/>
    </source>
</evidence>
<feature type="domain" description="Integrase catalytic" evidence="17">
    <location>
        <begin position="493"/>
        <end position="658"/>
    </location>
</feature>
<dbReference type="Pfam" id="PF00665">
    <property type="entry name" value="rve"/>
    <property type="match status" value="1"/>
</dbReference>
<dbReference type="GO" id="GO:0006310">
    <property type="term" value="P:DNA recombination"/>
    <property type="evidence" value="ECO:0007669"/>
    <property type="project" value="UniProtKB-KW"/>
</dbReference>
<dbReference type="GO" id="GO:0005634">
    <property type="term" value="C:nucleus"/>
    <property type="evidence" value="ECO:0007669"/>
    <property type="project" value="UniProtKB-ARBA"/>
</dbReference>
<evidence type="ECO:0000256" key="11">
    <source>
        <dbReference type="ARBA" id="ARBA00022932"/>
    </source>
</evidence>
<feature type="compositionally biased region" description="Basic residues" evidence="16">
    <location>
        <begin position="227"/>
        <end position="247"/>
    </location>
</feature>
<dbReference type="PANTHER" id="PTHR42648">
    <property type="entry name" value="TRANSPOSASE, PUTATIVE-RELATED"/>
    <property type="match status" value="1"/>
</dbReference>
<evidence type="ECO:0000256" key="2">
    <source>
        <dbReference type="ARBA" id="ARBA00022695"/>
    </source>
</evidence>
<dbReference type="GO" id="GO:0015074">
    <property type="term" value="P:DNA integration"/>
    <property type="evidence" value="ECO:0007669"/>
    <property type="project" value="UniProtKB-KW"/>
</dbReference>
<dbReference type="GO" id="GO:0003723">
    <property type="term" value="F:RNA binding"/>
    <property type="evidence" value="ECO:0007669"/>
    <property type="project" value="UniProtKB-KW"/>
</dbReference>
<feature type="compositionally biased region" description="Polar residues" evidence="16">
    <location>
        <begin position="773"/>
        <end position="795"/>
    </location>
</feature>
<keyword evidence="4" id="KW-0479">Metal-binding</keyword>
<evidence type="ECO:0000256" key="7">
    <source>
        <dbReference type="ARBA" id="ARBA00022842"/>
    </source>
</evidence>
<evidence type="ECO:0000256" key="14">
    <source>
        <dbReference type="ARBA" id="ARBA00048173"/>
    </source>
</evidence>
<dbReference type="Gene3D" id="3.30.420.10">
    <property type="entry name" value="Ribonuclease H-like superfamily/Ribonuclease H"/>
    <property type="match status" value="1"/>
</dbReference>
<accession>A0A9Q3BVR2</accession>
<dbReference type="InterPro" id="IPR001584">
    <property type="entry name" value="Integrase_cat-core"/>
</dbReference>
<reference evidence="18" key="1">
    <citation type="submission" date="2021-03" db="EMBL/GenBank/DDBJ databases">
        <title>Draft genome sequence of rust myrtle Austropuccinia psidii MF-1, a brazilian biotype.</title>
        <authorList>
            <person name="Quecine M.C."/>
            <person name="Pachon D.M.R."/>
            <person name="Bonatelli M.L."/>
            <person name="Correr F.H."/>
            <person name="Franceschini L.M."/>
            <person name="Leite T.F."/>
            <person name="Margarido G.R.A."/>
            <person name="Almeida C.A."/>
            <person name="Ferrarezi J.A."/>
            <person name="Labate C.A."/>
        </authorList>
    </citation>
    <scope>NUCLEOTIDE SEQUENCE</scope>
    <source>
        <strain evidence="18">MF-1</strain>
    </source>
</reference>
<dbReference type="GO" id="GO:0003964">
    <property type="term" value="F:RNA-directed DNA polymerase activity"/>
    <property type="evidence" value="ECO:0007669"/>
    <property type="project" value="UniProtKB-KW"/>
</dbReference>
<keyword evidence="10" id="KW-0695">RNA-directed DNA polymerase</keyword>
<dbReference type="GO" id="GO:0003887">
    <property type="term" value="F:DNA-directed DNA polymerase activity"/>
    <property type="evidence" value="ECO:0007669"/>
    <property type="project" value="UniProtKB-KW"/>
</dbReference>
<dbReference type="PROSITE" id="PS50994">
    <property type="entry name" value="INTEGRASE"/>
    <property type="match status" value="1"/>
</dbReference>
<evidence type="ECO:0000256" key="12">
    <source>
        <dbReference type="ARBA" id="ARBA00023172"/>
    </source>
</evidence>
<evidence type="ECO:0000256" key="5">
    <source>
        <dbReference type="ARBA" id="ARBA00022759"/>
    </source>
</evidence>
<keyword evidence="2" id="KW-0548">Nucleotidyltransferase</keyword>
<name>A0A9Q3BVR2_9BASI</name>
<comment type="catalytic activity">
    <reaction evidence="14">
        <text>DNA(n) + a 2'-deoxyribonucleoside 5'-triphosphate = DNA(n+1) + diphosphate</text>
        <dbReference type="Rhea" id="RHEA:22508"/>
        <dbReference type="Rhea" id="RHEA-COMP:17339"/>
        <dbReference type="Rhea" id="RHEA-COMP:17340"/>
        <dbReference type="ChEBI" id="CHEBI:33019"/>
        <dbReference type="ChEBI" id="CHEBI:61560"/>
        <dbReference type="ChEBI" id="CHEBI:173112"/>
        <dbReference type="EC" id="2.7.7.49"/>
    </reaction>
</comment>
<evidence type="ECO:0000256" key="8">
    <source>
        <dbReference type="ARBA" id="ARBA00022884"/>
    </source>
</evidence>
<keyword evidence="13" id="KW-0511">Multifunctional enzyme</keyword>
<dbReference type="EMBL" id="AVOT02003386">
    <property type="protein sequence ID" value="MBW0473354.1"/>
    <property type="molecule type" value="Genomic_DNA"/>
</dbReference>
<dbReference type="GO" id="GO:0032196">
    <property type="term" value="P:transposition"/>
    <property type="evidence" value="ECO:0007669"/>
    <property type="project" value="UniProtKB-KW"/>
</dbReference>
<dbReference type="InterPro" id="IPR039537">
    <property type="entry name" value="Retrotran_Ty1/copia-like"/>
</dbReference>
<keyword evidence="12" id="KW-0233">DNA recombination</keyword>
<evidence type="ECO:0000256" key="1">
    <source>
        <dbReference type="ARBA" id="ARBA00022578"/>
    </source>
</evidence>
<evidence type="ECO:0000256" key="9">
    <source>
        <dbReference type="ARBA" id="ARBA00022908"/>
    </source>
</evidence>
<evidence type="ECO:0000256" key="10">
    <source>
        <dbReference type="ARBA" id="ARBA00022918"/>
    </source>
</evidence>
<evidence type="ECO:0000313" key="18">
    <source>
        <dbReference type="EMBL" id="MBW0473354.1"/>
    </source>
</evidence>
<protein>
    <recommendedName>
        <fullName evidence="17">Integrase catalytic domain-containing protein</fullName>
    </recommendedName>
</protein>
<dbReference type="SUPFAM" id="SSF53098">
    <property type="entry name" value="Ribonuclease H-like"/>
    <property type="match status" value="1"/>
</dbReference>